<organism evidence="1">
    <name type="scientific">Hexamita inflata</name>
    <dbReference type="NCBI Taxonomy" id="28002"/>
    <lineage>
        <taxon>Eukaryota</taxon>
        <taxon>Metamonada</taxon>
        <taxon>Diplomonadida</taxon>
        <taxon>Hexamitidae</taxon>
        <taxon>Hexamitinae</taxon>
        <taxon>Hexamita</taxon>
    </lineage>
</organism>
<protein>
    <submittedName>
        <fullName evidence="2">Hypothetical_protein</fullName>
    </submittedName>
</protein>
<accession>A0AA86P8M9</accession>
<reference evidence="2 3" key="2">
    <citation type="submission" date="2024-07" db="EMBL/GenBank/DDBJ databases">
        <authorList>
            <person name="Akdeniz Z."/>
        </authorList>
    </citation>
    <scope>NUCLEOTIDE SEQUENCE [LARGE SCALE GENOMIC DNA]</scope>
</reference>
<evidence type="ECO:0000313" key="1">
    <source>
        <dbReference type="EMBL" id="CAI9932194.1"/>
    </source>
</evidence>
<gene>
    <name evidence="1" type="ORF">HINF_LOCUS19839</name>
    <name evidence="2" type="ORF">HINF_LOCUS65648</name>
</gene>
<proteinExistence type="predicted"/>
<dbReference type="EMBL" id="CATOUU010000510">
    <property type="protein sequence ID" value="CAI9932194.1"/>
    <property type="molecule type" value="Genomic_DNA"/>
</dbReference>
<dbReference type="Proteomes" id="UP001642409">
    <property type="component" value="Unassembled WGS sequence"/>
</dbReference>
<name>A0AA86P8M9_9EUKA</name>
<evidence type="ECO:0000313" key="3">
    <source>
        <dbReference type="Proteomes" id="UP001642409"/>
    </source>
</evidence>
<evidence type="ECO:0000313" key="2">
    <source>
        <dbReference type="EMBL" id="CAL6091147.1"/>
    </source>
</evidence>
<sequence length="110" mass="12734">MYNQQTQCQKEYQNAKMVVRHSSDSLNQQQQIQAQAIALKVKKRESPLLCPPLQFVFKILPDASDTLTDSFLQCKFIYVILISKAAQIQFDTINRYIQKQNSKENIALKP</sequence>
<dbReference type="EMBL" id="CAXDID020000433">
    <property type="protein sequence ID" value="CAL6091147.1"/>
    <property type="molecule type" value="Genomic_DNA"/>
</dbReference>
<keyword evidence="3" id="KW-1185">Reference proteome</keyword>
<comment type="caution">
    <text evidence="1">The sequence shown here is derived from an EMBL/GenBank/DDBJ whole genome shotgun (WGS) entry which is preliminary data.</text>
</comment>
<reference evidence="1" key="1">
    <citation type="submission" date="2023-06" db="EMBL/GenBank/DDBJ databases">
        <authorList>
            <person name="Kurt Z."/>
        </authorList>
    </citation>
    <scope>NUCLEOTIDE SEQUENCE</scope>
</reference>
<dbReference type="AlphaFoldDB" id="A0AA86P8M9"/>